<dbReference type="EMBL" id="JAGGKG010000002">
    <property type="protein sequence ID" value="MBP1903921.1"/>
    <property type="molecule type" value="Genomic_DNA"/>
</dbReference>
<evidence type="ECO:0000313" key="1">
    <source>
        <dbReference type="EMBL" id="MBP1903921.1"/>
    </source>
</evidence>
<protein>
    <submittedName>
        <fullName evidence="1">Uncharacterized protein</fullName>
    </submittedName>
</protein>
<organism evidence="1 2">
    <name type="scientific">Paenibacillus turicensis</name>
    <dbReference type="NCBI Taxonomy" id="160487"/>
    <lineage>
        <taxon>Bacteria</taxon>
        <taxon>Bacillati</taxon>
        <taxon>Bacillota</taxon>
        <taxon>Bacilli</taxon>
        <taxon>Bacillales</taxon>
        <taxon>Paenibacillaceae</taxon>
        <taxon>Paenibacillus</taxon>
    </lineage>
</organism>
<accession>A0ABS4FMW3</accession>
<evidence type="ECO:0000313" key="2">
    <source>
        <dbReference type="Proteomes" id="UP001519272"/>
    </source>
</evidence>
<dbReference type="RefSeq" id="WP_210087616.1">
    <property type="nucleotide sequence ID" value="NZ_JAGGKG010000002.1"/>
</dbReference>
<dbReference type="Proteomes" id="UP001519272">
    <property type="component" value="Unassembled WGS sequence"/>
</dbReference>
<sequence length="62" mass="7323">MKNNNHETVVTRNLLQFCYTCEDAHLCTTEDACMECWTRQGLLDNQADNENETQQLLQFYYA</sequence>
<comment type="caution">
    <text evidence="1">The sequence shown here is derived from an EMBL/GenBank/DDBJ whole genome shotgun (WGS) entry which is preliminary data.</text>
</comment>
<keyword evidence="2" id="KW-1185">Reference proteome</keyword>
<reference evidence="1 2" key="1">
    <citation type="submission" date="2021-03" db="EMBL/GenBank/DDBJ databases">
        <title>Genomic Encyclopedia of Type Strains, Phase IV (KMG-IV): sequencing the most valuable type-strain genomes for metagenomic binning, comparative biology and taxonomic classification.</title>
        <authorList>
            <person name="Goeker M."/>
        </authorList>
    </citation>
    <scope>NUCLEOTIDE SEQUENCE [LARGE SCALE GENOMIC DNA]</scope>
    <source>
        <strain evidence="1 2">DSM 14349</strain>
    </source>
</reference>
<name>A0ABS4FMW3_9BACL</name>
<gene>
    <name evidence="1" type="ORF">J2Z32_000538</name>
</gene>
<proteinExistence type="predicted"/>